<keyword evidence="2" id="KW-1185">Reference proteome</keyword>
<dbReference type="Proteomes" id="UP000676079">
    <property type="component" value="Chromosome"/>
</dbReference>
<accession>A0ABX8BUA1</accession>
<reference evidence="1 2" key="1">
    <citation type="submission" date="2021-05" db="EMBL/GenBank/DDBJ databases">
        <title>Direct Submission.</title>
        <authorList>
            <person name="Li K."/>
            <person name="Gao J."/>
        </authorList>
    </citation>
    <scope>NUCLEOTIDE SEQUENCE [LARGE SCALE GENOMIC DNA]</scope>
    <source>
        <strain evidence="1 2">Mg02</strain>
    </source>
</reference>
<proteinExistence type="predicted"/>
<dbReference type="RefSeq" id="WP_220560792.1">
    <property type="nucleotide sequence ID" value="NZ_CP074133.1"/>
</dbReference>
<gene>
    <name evidence="1" type="ORF">KGD84_14040</name>
</gene>
<sequence length="123" mass="12807">MIEDLPADVVGVLEAVLDPADPVHAALRAQAGRMRVGRRCGCGCGTADLEAVEGVAPAEPVPGETGLRIAVQALLYDGDGGCPGEVLVFVRDGRLAWVEVAWWSDATVTLAEAARMLRARGGK</sequence>
<protein>
    <submittedName>
        <fullName evidence="1">Uncharacterized protein</fullName>
    </submittedName>
</protein>
<name>A0ABX8BUA1_9ACTN</name>
<evidence type="ECO:0000313" key="2">
    <source>
        <dbReference type="Proteomes" id="UP000676079"/>
    </source>
</evidence>
<organism evidence="1 2">
    <name type="scientific">Nocardiopsis changdeensis</name>
    <dbReference type="NCBI Taxonomy" id="2831969"/>
    <lineage>
        <taxon>Bacteria</taxon>
        <taxon>Bacillati</taxon>
        <taxon>Actinomycetota</taxon>
        <taxon>Actinomycetes</taxon>
        <taxon>Streptosporangiales</taxon>
        <taxon>Nocardiopsidaceae</taxon>
        <taxon>Nocardiopsis</taxon>
    </lineage>
</organism>
<evidence type="ECO:0000313" key="1">
    <source>
        <dbReference type="EMBL" id="QUX25270.1"/>
    </source>
</evidence>
<dbReference type="EMBL" id="CP074133">
    <property type="protein sequence ID" value="QUX25270.1"/>
    <property type="molecule type" value="Genomic_DNA"/>
</dbReference>